<comment type="cofactor">
    <cofactor evidence="1">
        <name>Mg(2+)</name>
        <dbReference type="ChEBI" id="CHEBI:18420"/>
    </cofactor>
</comment>
<keyword evidence="1" id="KW-0460">Magnesium</keyword>
<feature type="binding site" evidence="1">
    <location>
        <position position="90"/>
    </location>
    <ligand>
        <name>Mg(2+)</name>
        <dbReference type="ChEBI" id="CHEBI:18420"/>
        <label>2</label>
    </ligand>
</feature>
<proteinExistence type="predicted"/>
<dbReference type="Gene3D" id="3.30.540.10">
    <property type="entry name" value="Fructose-1,6-Bisphosphatase, subunit A, domain 1"/>
    <property type="match status" value="1"/>
</dbReference>
<feature type="binding site" evidence="1">
    <location>
        <position position="91"/>
    </location>
    <ligand>
        <name>Mg(2+)</name>
        <dbReference type="ChEBI" id="CHEBI:18420"/>
        <label>1</label>
        <note>catalytic</note>
    </ligand>
</feature>
<dbReference type="InterPro" id="IPR050725">
    <property type="entry name" value="CysQ/Inositol_MonoPase"/>
</dbReference>
<feature type="binding site" evidence="1">
    <location>
        <position position="68"/>
    </location>
    <ligand>
        <name>Mg(2+)</name>
        <dbReference type="ChEBI" id="CHEBI:18420"/>
        <label>1</label>
        <note>catalytic</note>
    </ligand>
</feature>
<dbReference type="PANTHER" id="PTHR43028">
    <property type="entry name" value="3'(2'),5'-BISPHOSPHATE NUCLEOTIDASE 1"/>
    <property type="match status" value="1"/>
</dbReference>
<protein>
    <submittedName>
        <fullName evidence="2">Inositol monophosphatase family protein</fullName>
    </submittedName>
</protein>
<evidence type="ECO:0000313" key="2">
    <source>
        <dbReference type="EMBL" id="HFM99916.1"/>
    </source>
</evidence>
<dbReference type="Gene3D" id="3.40.190.80">
    <property type="match status" value="1"/>
</dbReference>
<feature type="binding site" evidence="1">
    <location>
        <position position="88"/>
    </location>
    <ligand>
        <name>Mg(2+)</name>
        <dbReference type="ChEBI" id="CHEBI:18420"/>
        <label>1</label>
        <note>catalytic</note>
    </ligand>
</feature>
<comment type="caution">
    <text evidence="2">The sequence shown here is derived from an EMBL/GenBank/DDBJ whole genome shotgun (WGS) entry which is preliminary data.</text>
</comment>
<name>A0A7C3PK89_9CYAN</name>
<dbReference type="GO" id="GO:0046872">
    <property type="term" value="F:metal ion binding"/>
    <property type="evidence" value="ECO:0007669"/>
    <property type="project" value="UniProtKB-KW"/>
</dbReference>
<sequence>MTPILDQDEQQMRDAIFGCRTIIEQMKGSFEIAQKGPGDYVTSVDAALDRRLTEVIQSLFPADGLITEENPGSRLQFTESFKRLWCVDPLDGTEDFIAGNTEYAVMVGLLENYQPIAGWIYAPETDRFCWGGKGWGLYEASAGSTPKSLEIVALPLTSTFCPILIGKRDKTKFGETILQQIPGATFHSHGSFGLKVLEVIQGKAGMYVYLNRRVKLWDTCGPIALAIAAGLTCCDLDGEPIQFNPAALDQETLTHHQPMLIGWANYVEELRPRLKAAIAL</sequence>
<reference evidence="2" key="1">
    <citation type="journal article" date="2020" name="mSystems">
        <title>Genome- and Community-Level Interaction Insights into Carbon Utilization and Element Cycling Functions of Hydrothermarchaeota in Hydrothermal Sediment.</title>
        <authorList>
            <person name="Zhou Z."/>
            <person name="Liu Y."/>
            <person name="Xu W."/>
            <person name="Pan J."/>
            <person name="Luo Z.H."/>
            <person name="Li M."/>
        </authorList>
    </citation>
    <scope>NUCLEOTIDE SEQUENCE [LARGE SCALE GENOMIC DNA]</scope>
    <source>
        <strain evidence="2">SpSt-418</strain>
    </source>
</reference>
<accession>A0A7C3PK89</accession>
<keyword evidence="1" id="KW-0479">Metal-binding</keyword>
<dbReference type="SUPFAM" id="SSF56655">
    <property type="entry name" value="Carbohydrate phosphatase"/>
    <property type="match status" value="1"/>
</dbReference>
<dbReference type="PRINTS" id="PR00377">
    <property type="entry name" value="IMPHPHTASES"/>
</dbReference>
<organism evidence="2">
    <name type="scientific">Oscillatoriales cyanobacterium SpSt-418</name>
    <dbReference type="NCBI Taxonomy" id="2282169"/>
    <lineage>
        <taxon>Bacteria</taxon>
        <taxon>Bacillati</taxon>
        <taxon>Cyanobacteriota</taxon>
        <taxon>Cyanophyceae</taxon>
        <taxon>Oscillatoriophycideae</taxon>
        <taxon>Oscillatoriales</taxon>
    </lineage>
</organism>
<dbReference type="InterPro" id="IPR000760">
    <property type="entry name" value="Inositol_monophosphatase-like"/>
</dbReference>
<feature type="binding site" evidence="1">
    <location>
        <position position="218"/>
    </location>
    <ligand>
        <name>Mg(2+)</name>
        <dbReference type="ChEBI" id="CHEBI:18420"/>
        <label>1</label>
        <note>catalytic</note>
    </ligand>
</feature>
<dbReference type="AlphaFoldDB" id="A0A7C3PK89"/>
<dbReference type="Pfam" id="PF00459">
    <property type="entry name" value="Inositol_P"/>
    <property type="match status" value="1"/>
</dbReference>
<dbReference type="EMBL" id="DSRU01000277">
    <property type="protein sequence ID" value="HFM99916.1"/>
    <property type="molecule type" value="Genomic_DNA"/>
</dbReference>
<dbReference type="PANTHER" id="PTHR43028:SF5">
    <property type="entry name" value="3'(2'),5'-BISPHOSPHATE NUCLEOTIDASE 1"/>
    <property type="match status" value="1"/>
</dbReference>
<gene>
    <name evidence="2" type="ORF">ENR64_19605</name>
</gene>
<evidence type="ECO:0000256" key="1">
    <source>
        <dbReference type="PIRSR" id="PIRSR600760-2"/>
    </source>
</evidence>